<dbReference type="PANTHER" id="PTHR46148">
    <property type="entry name" value="CHROMO DOMAIN-CONTAINING PROTEIN"/>
    <property type="match status" value="1"/>
</dbReference>
<feature type="domain" description="Tf2-1-like SH3-like" evidence="2">
    <location>
        <begin position="47"/>
        <end position="94"/>
    </location>
</feature>
<name>A0A5B6WTT0_9ROSI</name>
<dbReference type="Proteomes" id="UP000325315">
    <property type="component" value="Unassembled WGS sequence"/>
</dbReference>
<accession>A0A5B6WTT0</accession>
<dbReference type="PANTHER" id="PTHR46148:SF44">
    <property type="entry name" value="GAG-POL POLYPROTEIN"/>
    <property type="match status" value="1"/>
</dbReference>
<evidence type="ECO:0000259" key="1">
    <source>
        <dbReference type="Pfam" id="PF03732"/>
    </source>
</evidence>
<organism evidence="3 4">
    <name type="scientific">Gossypium australe</name>
    <dbReference type="NCBI Taxonomy" id="47621"/>
    <lineage>
        <taxon>Eukaryota</taxon>
        <taxon>Viridiplantae</taxon>
        <taxon>Streptophyta</taxon>
        <taxon>Embryophyta</taxon>
        <taxon>Tracheophyta</taxon>
        <taxon>Spermatophyta</taxon>
        <taxon>Magnoliopsida</taxon>
        <taxon>eudicotyledons</taxon>
        <taxon>Gunneridae</taxon>
        <taxon>Pentapetalae</taxon>
        <taxon>rosids</taxon>
        <taxon>malvids</taxon>
        <taxon>Malvales</taxon>
        <taxon>Malvaceae</taxon>
        <taxon>Malvoideae</taxon>
        <taxon>Gossypium</taxon>
    </lineage>
</organism>
<evidence type="ECO:0000313" key="4">
    <source>
        <dbReference type="Proteomes" id="UP000325315"/>
    </source>
</evidence>
<dbReference type="InterPro" id="IPR005162">
    <property type="entry name" value="Retrotrans_gag_dom"/>
</dbReference>
<dbReference type="InterPro" id="IPR056924">
    <property type="entry name" value="SH3_Tf2-1"/>
</dbReference>
<sequence length="228" mass="26801">MLYWSELSKAKMVGIDLIRETKEKVASDCQELYVDLEIKYIEFAEKVLHFGMKGKLSTRFIGSYEIIEKVGHVAYRLTLPPELEKIHNRHCVSLVEYISIGGSKRTVRKKYISQRFIDQKRIEFLELKQGRMFVTEYEREFVRLSRYARECVSTEAIMCKRFEDGLNEDINLLVGILEIKEFVIIVQQALPLVKTLWHRYGAEEATGETKESMKLQYSNLFLVSFESY</sequence>
<comment type="caution">
    <text evidence="3">The sequence shown here is derived from an EMBL/GenBank/DDBJ whole genome shotgun (WGS) entry which is preliminary data.</text>
</comment>
<dbReference type="AlphaFoldDB" id="A0A5B6WTT0"/>
<dbReference type="EMBL" id="SMMG02000002">
    <property type="protein sequence ID" value="KAA3484464.1"/>
    <property type="molecule type" value="Genomic_DNA"/>
</dbReference>
<gene>
    <name evidence="3" type="ORF">EPI10_006548</name>
</gene>
<evidence type="ECO:0000259" key="2">
    <source>
        <dbReference type="Pfam" id="PF24626"/>
    </source>
</evidence>
<protein>
    <submittedName>
        <fullName evidence="3">Gag-Pol polyprotein</fullName>
    </submittedName>
</protein>
<dbReference type="Pfam" id="PF24626">
    <property type="entry name" value="SH3_Tf2-1"/>
    <property type="match status" value="1"/>
</dbReference>
<dbReference type="OrthoDB" id="2272416at2759"/>
<dbReference type="Pfam" id="PF03732">
    <property type="entry name" value="Retrotrans_gag"/>
    <property type="match status" value="1"/>
</dbReference>
<reference evidence="4" key="1">
    <citation type="journal article" date="2019" name="Plant Biotechnol. J.">
        <title>Genome sequencing of the Australian wild diploid species Gossypium australe highlights disease resistance and delayed gland morphogenesis.</title>
        <authorList>
            <person name="Cai Y."/>
            <person name="Cai X."/>
            <person name="Wang Q."/>
            <person name="Wang P."/>
            <person name="Zhang Y."/>
            <person name="Cai C."/>
            <person name="Xu Y."/>
            <person name="Wang K."/>
            <person name="Zhou Z."/>
            <person name="Wang C."/>
            <person name="Geng S."/>
            <person name="Li B."/>
            <person name="Dong Q."/>
            <person name="Hou Y."/>
            <person name="Wang H."/>
            <person name="Ai P."/>
            <person name="Liu Z."/>
            <person name="Yi F."/>
            <person name="Sun M."/>
            <person name="An G."/>
            <person name="Cheng J."/>
            <person name="Zhang Y."/>
            <person name="Shi Q."/>
            <person name="Xie Y."/>
            <person name="Shi X."/>
            <person name="Chang Y."/>
            <person name="Huang F."/>
            <person name="Chen Y."/>
            <person name="Hong S."/>
            <person name="Mi L."/>
            <person name="Sun Q."/>
            <person name="Zhang L."/>
            <person name="Zhou B."/>
            <person name="Peng R."/>
            <person name="Zhang X."/>
            <person name="Liu F."/>
        </authorList>
    </citation>
    <scope>NUCLEOTIDE SEQUENCE [LARGE SCALE GENOMIC DNA]</scope>
    <source>
        <strain evidence="4">cv. PA1801</strain>
    </source>
</reference>
<evidence type="ECO:0000313" key="3">
    <source>
        <dbReference type="EMBL" id="KAA3484464.1"/>
    </source>
</evidence>
<feature type="domain" description="Retrotransposon gag" evidence="1">
    <location>
        <begin position="104"/>
        <end position="168"/>
    </location>
</feature>
<keyword evidence="4" id="KW-1185">Reference proteome</keyword>
<proteinExistence type="predicted"/>